<evidence type="ECO:0000256" key="3">
    <source>
        <dbReference type="ARBA" id="ARBA00022989"/>
    </source>
</evidence>
<accession>A0A8H3UGH3</accession>
<keyword evidence="9" id="KW-1185">Reference proteome</keyword>
<protein>
    <submittedName>
        <fullName evidence="6">Uncharacterized protein</fullName>
    </submittedName>
</protein>
<gene>
    <name evidence="7" type="ORF">EG327_006842</name>
    <name evidence="6" type="ORF">EG328_007018</name>
</gene>
<dbReference type="Proteomes" id="UP000447873">
    <property type="component" value="Unassembled WGS sequence"/>
</dbReference>
<dbReference type="AlphaFoldDB" id="A0A8H3UGH3"/>
<evidence type="ECO:0000313" key="8">
    <source>
        <dbReference type="Proteomes" id="UP000447873"/>
    </source>
</evidence>
<reference evidence="6 8" key="1">
    <citation type="submission" date="2018-12" db="EMBL/GenBank/DDBJ databases">
        <title>Venturia inaequalis Genome Resource.</title>
        <authorList>
            <person name="Lichtner F.J."/>
        </authorList>
    </citation>
    <scope>NUCLEOTIDE SEQUENCE [LARGE SCALE GENOMIC DNA]</scope>
    <source>
        <strain evidence="6 8">120213</strain>
        <strain evidence="7 9">DMI_063113</strain>
    </source>
</reference>
<organism evidence="6 8">
    <name type="scientific">Venturia inaequalis</name>
    <name type="common">Apple scab fungus</name>
    <dbReference type="NCBI Taxonomy" id="5025"/>
    <lineage>
        <taxon>Eukaryota</taxon>
        <taxon>Fungi</taxon>
        <taxon>Dikarya</taxon>
        <taxon>Ascomycota</taxon>
        <taxon>Pezizomycotina</taxon>
        <taxon>Dothideomycetes</taxon>
        <taxon>Pleosporomycetidae</taxon>
        <taxon>Venturiales</taxon>
        <taxon>Venturiaceae</taxon>
        <taxon>Venturia</taxon>
    </lineage>
</organism>
<dbReference type="PANTHER" id="PTHR35371:SF1">
    <property type="entry name" value="BLR7753 PROTEIN"/>
    <property type="match status" value="1"/>
</dbReference>
<dbReference type="InterPro" id="IPR023352">
    <property type="entry name" value="MAPEG-like_dom_sf"/>
</dbReference>
<comment type="caution">
    <text evidence="6">The sequence shown here is derived from an EMBL/GenBank/DDBJ whole genome shotgun (WGS) entry which is preliminary data.</text>
</comment>
<comment type="subcellular location">
    <subcellularLocation>
        <location evidence="1">Membrane</location>
    </subcellularLocation>
</comment>
<keyword evidence="2 5" id="KW-0812">Transmembrane</keyword>
<proteinExistence type="predicted"/>
<evidence type="ECO:0000313" key="7">
    <source>
        <dbReference type="EMBL" id="KAE9979934.1"/>
    </source>
</evidence>
<keyword evidence="3 5" id="KW-1133">Transmembrane helix</keyword>
<dbReference type="EMBL" id="WNWS01000376">
    <property type="protein sequence ID" value="KAE9969180.1"/>
    <property type="molecule type" value="Genomic_DNA"/>
</dbReference>
<evidence type="ECO:0000256" key="5">
    <source>
        <dbReference type="SAM" id="Phobius"/>
    </source>
</evidence>
<dbReference type="Pfam" id="PF01124">
    <property type="entry name" value="MAPEG"/>
    <property type="match status" value="1"/>
</dbReference>
<dbReference type="PANTHER" id="PTHR35371">
    <property type="entry name" value="INNER MEMBRANE PROTEIN"/>
    <property type="match status" value="1"/>
</dbReference>
<dbReference type="InterPro" id="IPR001129">
    <property type="entry name" value="Membr-assoc_MAPEG"/>
</dbReference>
<name>A0A8H3UGH3_VENIN</name>
<evidence type="ECO:0000313" key="6">
    <source>
        <dbReference type="EMBL" id="KAE9969180.1"/>
    </source>
</evidence>
<dbReference type="SUPFAM" id="SSF161084">
    <property type="entry name" value="MAPEG domain-like"/>
    <property type="match status" value="1"/>
</dbReference>
<feature type="transmembrane region" description="Helical" evidence="5">
    <location>
        <begin position="12"/>
        <end position="31"/>
    </location>
</feature>
<evidence type="ECO:0000256" key="1">
    <source>
        <dbReference type="ARBA" id="ARBA00004370"/>
    </source>
</evidence>
<keyword evidence="4 5" id="KW-0472">Membrane</keyword>
<evidence type="ECO:0000313" key="9">
    <source>
        <dbReference type="Proteomes" id="UP000490939"/>
    </source>
</evidence>
<dbReference type="EMBL" id="WNWR01000400">
    <property type="protein sequence ID" value="KAE9979934.1"/>
    <property type="molecule type" value="Genomic_DNA"/>
</dbReference>
<evidence type="ECO:0000256" key="4">
    <source>
        <dbReference type="ARBA" id="ARBA00023136"/>
    </source>
</evidence>
<dbReference type="GO" id="GO:0016020">
    <property type="term" value="C:membrane"/>
    <property type="evidence" value="ECO:0007669"/>
    <property type="project" value="UniProtKB-SubCell"/>
</dbReference>
<evidence type="ECO:0000256" key="2">
    <source>
        <dbReference type="ARBA" id="ARBA00022692"/>
    </source>
</evidence>
<sequence>MSQSTALTNITYAWGLALLPHALKLFILLSGGHKWDNRKGRHNMSDPKTIRAPPHIIARAQRADAAHQNGLESFPLFAVATGAALWAGVEGEEVLWLQGVYLGLRLVYNIIFIIGGNNAIALLRTIVWGGSVYTSISLLLKSSKVLAAKGL</sequence>
<dbReference type="Gene3D" id="1.20.120.550">
    <property type="entry name" value="Membrane associated eicosanoid/glutathione metabolism-like domain"/>
    <property type="match status" value="1"/>
</dbReference>
<dbReference type="Proteomes" id="UP000490939">
    <property type="component" value="Unassembled WGS sequence"/>
</dbReference>